<evidence type="ECO:0000313" key="3">
    <source>
        <dbReference type="Proteomes" id="UP000291591"/>
    </source>
</evidence>
<proteinExistence type="predicted"/>
<comment type="caution">
    <text evidence="2">The sequence shown here is derived from an EMBL/GenBank/DDBJ whole genome shotgun (WGS) entry which is preliminary data.</text>
</comment>
<evidence type="ECO:0000259" key="1">
    <source>
        <dbReference type="Pfam" id="PF09557"/>
    </source>
</evidence>
<dbReference type="InterPro" id="IPR052967">
    <property type="entry name" value="Stress_Response_Assoc"/>
</dbReference>
<organism evidence="2 3">
    <name type="scientific">Pseudonocardia sediminis</name>
    <dbReference type="NCBI Taxonomy" id="1397368"/>
    <lineage>
        <taxon>Bacteria</taxon>
        <taxon>Bacillati</taxon>
        <taxon>Actinomycetota</taxon>
        <taxon>Actinomycetes</taxon>
        <taxon>Pseudonocardiales</taxon>
        <taxon>Pseudonocardiaceae</taxon>
        <taxon>Pseudonocardia</taxon>
    </lineage>
</organism>
<dbReference type="Pfam" id="PF09557">
    <property type="entry name" value="DUF2382"/>
    <property type="match status" value="1"/>
</dbReference>
<sequence length="228" mass="24616">MTATVPIGTPVAGAHGEPLGAVATVYTEAGTGRPVWAGVDGARGTAVVPLDGSTFDGTTLHLPYGADHLRDAPPHAPGTTIAPAEAAELTRHYGVRPAAPPVEPSPDDDGVLVRSEERLWIDRAFVETGRARMVTSVITENVTFTVPVRRQVVHLEYDPFPLDRQPPSTTGPAPDVHEVVRYEERVRLVTEVVPVERVRMVTRVVTTEQTLHDRVSHEEIELDEPGPA</sequence>
<feature type="domain" description="DUF2382" evidence="1">
    <location>
        <begin position="112"/>
        <end position="221"/>
    </location>
</feature>
<dbReference type="InterPro" id="IPR019060">
    <property type="entry name" value="DUF2382"/>
</dbReference>
<dbReference type="OrthoDB" id="3694888at2"/>
<dbReference type="SUPFAM" id="SSF50346">
    <property type="entry name" value="PRC-barrel domain"/>
    <property type="match status" value="1"/>
</dbReference>
<dbReference type="PANTHER" id="PTHR38463:SF1">
    <property type="entry name" value="STRESS RESPONSE PROTEIN YSNF"/>
    <property type="match status" value="1"/>
</dbReference>
<keyword evidence="3" id="KW-1185">Reference proteome</keyword>
<gene>
    <name evidence="2" type="ORF">EV383_4206</name>
</gene>
<dbReference type="RefSeq" id="WP_130291469.1">
    <property type="nucleotide sequence ID" value="NZ_SHKL01000001.1"/>
</dbReference>
<dbReference type="Proteomes" id="UP000291591">
    <property type="component" value="Unassembled WGS sequence"/>
</dbReference>
<evidence type="ECO:0000313" key="2">
    <source>
        <dbReference type="EMBL" id="RZT87296.1"/>
    </source>
</evidence>
<name>A0A4Q7UZ94_PSEST</name>
<dbReference type="InterPro" id="IPR011033">
    <property type="entry name" value="PRC_barrel-like_sf"/>
</dbReference>
<reference evidence="2 3" key="1">
    <citation type="submission" date="2019-02" db="EMBL/GenBank/DDBJ databases">
        <title>Sequencing the genomes of 1000 actinobacteria strains.</title>
        <authorList>
            <person name="Klenk H.-P."/>
        </authorList>
    </citation>
    <scope>NUCLEOTIDE SEQUENCE [LARGE SCALE GENOMIC DNA]</scope>
    <source>
        <strain evidence="2 3">DSM 45779</strain>
    </source>
</reference>
<dbReference type="EMBL" id="SHKL01000001">
    <property type="protein sequence ID" value="RZT87296.1"/>
    <property type="molecule type" value="Genomic_DNA"/>
</dbReference>
<accession>A0A4Q7UZ94</accession>
<dbReference type="PANTHER" id="PTHR38463">
    <property type="entry name" value="STRESS RESPONSE PROTEIN YSNF"/>
    <property type="match status" value="1"/>
</dbReference>
<dbReference type="AlphaFoldDB" id="A0A4Q7UZ94"/>
<protein>
    <submittedName>
        <fullName evidence="2">Uncharacterized protein DUF2382</fullName>
    </submittedName>
</protein>